<evidence type="ECO:0000313" key="7">
    <source>
        <dbReference type="EMBL" id="KAK8955539.1"/>
    </source>
</evidence>
<dbReference type="EMBL" id="JBBWWR010000013">
    <property type="protein sequence ID" value="KAK8955539.1"/>
    <property type="molecule type" value="Genomic_DNA"/>
</dbReference>
<keyword evidence="4" id="KW-0804">Transcription</keyword>
<protein>
    <recommendedName>
        <fullName evidence="6">OVATE domain-containing protein</fullName>
    </recommendedName>
</protein>
<organism evidence="7 8">
    <name type="scientific">Platanthera guangdongensis</name>
    <dbReference type="NCBI Taxonomy" id="2320717"/>
    <lineage>
        <taxon>Eukaryota</taxon>
        <taxon>Viridiplantae</taxon>
        <taxon>Streptophyta</taxon>
        <taxon>Embryophyta</taxon>
        <taxon>Tracheophyta</taxon>
        <taxon>Spermatophyta</taxon>
        <taxon>Magnoliopsida</taxon>
        <taxon>Liliopsida</taxon>
        <taxon>Asparagales</taxon>
        <taxon>Orchidaceae</taxon>
        <taxon>Orchidoideae</taxon>
        <taxon>Orchideae</taxon>
        <taxon>Orchidinae</taxon>
        <taxon>Platanthera</taxon>
    </lineage>
</organism>
<evidence type="ECO:0000256" key="4">
    <source>
        <dbReference type="ARBA" id="ARBA00023163"/>
    </source>
</evidence>
<evidence type="ECO:0000256" key="5">
    <source>
        <dbReference type="ARBA" id="ARBA00023242"/>
    </source>
</evidence>
<accession>A0ABR2LZA6</accession>
<comment type="subcellular location">
    <subcellularLocation>
        <location evidence="1">Nucleus</location>
    </subcellularLocation>
</comment>
<reference evidence="7 8" key="1">
    <citation type="journal article" date="2022" name="Nat. Plants">
        <title>Genomes of leafy and leafless Platanthera orchids illuminate the evolution of mycoheterotrophy.</title>
        <authorList>
            <person name="Li M.H."/>
            <person name="Liu K.W."/>
            <person name="Li Z."/>
            <person name="Lu H.C."/>
            <person name="Ye Q.L."/>
            <person name="Zhang D."/>
            <person name="Wang J.Y."/>
            <person name="Li Y.F."/>
            <person name="Zhong Z.M."/>
            <person name="Liu X."/>
            <person name="Yu X."/>
            <person name="Liu D.K."/>
            <person name="Tu X.D."/>
            <person name="Liu B."/>
            <person name="Hao Y."/>
            <person name="Liao X.Y."/>
            <person name="Jiang Y.T."/>
            <person name="Sun W.H."/>
            <person name="Chen J."/>
            <person name="Chen Y.Q."/>
            <person name="Ai Y."/>
            <person name="Zhai J.W."/>
            <person name="Wu S.S."/>
            <person name="Zhou Z."/>
            <person name="Hsiao Y.Y."/>
            <person name="Wu W.L."/>
            <person name="Chen Y.Y."/>
            <person name="Lin Y.F."/>
            <person name="Hsu J.L."/>
            <person name="Li C.Y."/>
            <person name="Wang Z.W."/>
            <person name="Zhao X."/>
            <person name="Zhong W.Y."/>
            <person name="Ma X.K."/>
            <person name="Ma L."/>
            <person name="Huang J."/>
            <person name="Chen G.Z."/>
            <person name="Huang M.Z."/>
            <person name="Huang L."/>
            <person name="Peng D.H."/>
            <person name="Luo Y.B."/>
            <person name="Zou S.Q."/>
            <person name="Chen S.P."/>
            <person name="Lan S."/>
            <person name="Tsai W.C."/>
            <person name="Van de Peer Y."/>
            <person name="Liu Z.J."/>
        </authorList>
    </citation>
    <scope>NUCLEOTIDE SEQUENCE [LARGE SCALE GENOMIC DNA]</scope>
    <source>
        <strain evidence="7">Lor288</strain>
    </source>
</reference>
<proteinExistence type="predicted"/>
<dbReference type="InterPro" id="IPR006458">
    <property type="entry name" value="Ovate_C"/>
</dbReference>
<evidence type="ECO:0000259" key="6">
    <source>
        <dbReference type="Pfam" id="PF04844"/>
    </source>
</evidence>
<dbReference type="Pfam" id="PF04844">
    <property type="entry name" value="Ovate"/>
    <property type="match status" value="1"/>
</dbReference>
<evidence type="ECO:0000256" key="2">
    <source>
        <dbReference type="ARBA" id="ARBA00022491"/>
    </source>
</evidence>
<evidence type="ECO:0000256" key="3">
    <source>
        <dbReference type="ARBA" id="ARBA00023015"/>
    </source>
</evidence>
<keyword evidence="8" id="KW-1185">Reference proteome</keyword>
<evidence type="ECO:0000256" key="1">
    <source>
        <dbReference type="ARBA" id="ARBA00004123"/>
    </source>
</evidence>
<keyword evidence="5" id="KW-0539">Nucleus</keyword>
<comment type="caution">
    <text evidence="7">The sequence shown here is derived from an EMBL/GenBank/DDBJ whole genome shotgun (WGS) entry which is preliminary data.</text>
</comment>
<evidence type="ECO:0000313" key="8">
    <source>
        <dbReference type="Proteomes" id="UP001412067"/>
    </source>
</evidence>
<name>A0ABR2LZA6_9ASPA</name>
<keyword evidence="3" id="KW-0805">Transcription regulation</keyword>
<feature type="domain" description="OVATE" evidence="6">
    <location>
        <begin position="14"/>
        <end position="32"/>
    </location>
</feature>
<gene>
    <name evidence="7" type="ORF">KSP40_PGU002179</name>
</gene>
<keyword evidence="2" id="KW-0678">Repressor</keyword>
<dbReference type="Proteomes" id="UP001412067">
    <property type="component" value="Unassembled WGS sequence"/>
</dbReference>
<sequence length="58" mass="6981">MEVHGGGMALTTFSKNPYDDFRRSMEEMMDGRHVEPLQPLDWRGSSSWRHFQSFYFFF</sequence>